<dbReference type="InterPro" id="IPR050807">
    <property type="entry name" value="TransReg_Diox_bact_type"/>
</dbReference>
<dbReference type="InterPro" id="IPR001387">
    <property type="entry name" value="Cro/C1-type_HTH"/>
</dbReference>
<dbReference type="Gene3D" id="1.10.260.40">
    <property type="entry name" value="lambda repressor-like DNA-binding domains"/>
    <property type="match status" value="1"/>
</dbReference>
<gene>
    <name evidence="3" type="ORF">I6H48_00795</name>
</gene>
<evidence type="ECO:0000313" key="3">
    <source>
        <dbReference type="EMBL" id="QQB82842.1"/>
    </source>
</evidence>
<dbReference type="EMBL" id="CP066023">
    <property type="protein sequence ID" value="QQB82842.1"/>
    <property type="molecule type" value="Genomic_DNA"/>
</dbReference>
<keyword evidence="4" id="KW-1185">Reference proteome</keyword>
<proteinExistence type="predicted"/>
<reference evidence="3 4" key="1">
    <citation type="submission" date="2020-12" db="EMBL/GenBank/DDBJ databases">
        <title>FDA dAtabase for Regulatory Grade micrObial Sequences (FDA-ARGOS): Supporting development and validation of Infectious Disease Dx tests.</title>
        <authorList>
            <person name="Sproer C."/>
            <person name="Gronow S."/>
            <person name="Severitt S."/>
            <person name="Schroder I."/>
            <person name="Tallon L."/>
            <person name="Sadzewicz L."/>
            <person name="Zhao X."/>
            <person name="Boylan J."/>
            <person name="Ott S."/>
            <person name="Bowen H."/>
            <person name="Vavikolanu K."/>
            <person name="Mehta A."/>
            <person name="Aluvathingal J."/>
            <person name="Nadendla S."/>
            <person name="Lowell S."/>
            <person name="Myers T."/>
            <person name="Yan Y."/>
            <person name="Sichtig H."/>
        </authorList>
    </citation>
    <scope>NUCLEOTIDE SEQUENCE [LARGE SCALE GENOMIC DNA]</scope>
    <source>
        <strain evidence="3 4">FDAARGOS_991</strain>
    </source>
</reference>
<dbReference type="PANTHER" id="PTHR46797:SF1">
    <property type="entry name" value="METHYLPHOSPHONATE SYNTHASE"/>
    <property type="match status" value="1"/>
</dbReference>
<keyword evidence="1" id="KW-0238">DNA-binding</keyword>
<sequence length="83" mass="9245">MNVQSEQERRRVGATVRALREKIGATQDQFANRVGMTRPTLANIEAGRRNLSYKHLPSFAEALGVPPIAIMWTEPNPQEKTAA</sequence>
<evidence type="ECO:0000256" key="1">
    <source>
        <dbReference type="ARBA" id="ARBA00023125"/>
    </source>
</evidence>
<accession>A0A7T4G5U4</accession>
<dbReference type="PROSITE" id="PS50943">
    <property type="entry name" value="HTH_CROC1"/>
    <property type="match status" value="1"/>
</dbReference>
<organism evidence="3 4">
    <name type="scientific">Corynebacterium amycolatum</name>
    <dbReference type="NCBI Taxonomy" id="43765"/>
    <lineage>
        <taxon>Bacteria</taxon>
        <taxon>Bacillati</taxon>
        <taxon>Actinomycetota</taxon>
        <taxon>Actinomycetes</taxon>
        <taxon>Mycobacteriales</taxon>
        <taxon>Corynebacteriaceae</taxon>
        <taxon>Corynebacterium</taxon>
    </lineage>
</organism>
<dbReference type="Pfam" id="PF13560">
    <property type="entry name" value="HTH_31"/>
    <property type="match status" value="1"/>
</dbReference>
<dbReference type="SUPFAM" id="SSF47413">
    <property type="entry name" value="lambda repressor-like DNA-binding domains"/>
    <property type="match status" value="1"/>
</dbReference>
<protein>
    <submittedName>
        <fullName evidence="3">Helix-turn-helix transcriptional regulator</fullName>
    </submittedName>
</protein>
<dbReference type="InterPro" id="IPR010982">
    <property type="entry name" value="Lambda_DNA-bd_dom_sf"/>
</dbReference>
<feature type="domain" description="HTH cro/C1-type" evidence="2">
    <location>
        <begin position="16"/>
        <end position="70"/>
    </location>
</feature>
<dbReference type="CDD" id="cd00093">
    <property type="entry name" value="HTH_XRE"/>
    <property type="match status" value="1"/>
</dbReference>
<name>A0A7T4G5U4_CORAY</name>
<dbReference type="SMART" id="SM00530">
    <property type="entry name" value="HTH_XRE"/>
    <property type="match status" value="1"/>
</dbReference>
<evidence type="ECO:0000313" key="4">
    <source>
        <dbReference type="Proteomes" id="UP000595198"/>
    </source>
</evidence>
<dbReference type="RefSeq" id="WP_198493776.1">
    <property type="nucleotide sequence ID" value="NZ_CP066023.1"/>
</dbReference>
<evidence type="ECO:0000259" key="2">
    <source>
        <dbReference type="PROSITE" id="PS50943"/>
    </source>
</evidence>
<dbReference type="PANTHER" id="PTHR46797">
    <property type="entry name" value="HTH-TYPE TRANSCRIPTIONAL REGULATOR"/>
    <property type="match status" value="1"/>
</dbReference>
<dbReference type="Proteomes" id="UP000595198">
    <property type="component" value="Chromosome"/>
</dbReference>